<feature type="chain" id="PRO_5002062615" evidence="1">
    <location>
        <begin position="18"/>
        <end position="43"/>
    </location>
</feature>
<proteinExistence type="predicted"/>
<protein>
    <submittedName>
        <fullName evidence="2">Uncharacterized protein</fullName>
    </submittedName>
</protein>
<reference evidence="2" key="2">
    <citation type="journal article" date="2015" name="Data Brief">
        <title>Shoot transcriptome of the giant reed, Arundo donax.</title>
        <authorList>
            <person name="Barrero R.A."/>
            <person name="Guerrero F.D."/>
            <person name="Moolhuijzen P."/>
            <person name="Goolsby J.A."/>
            <person name="Tidwell J."/>
            <person name="Bellgard S.E."/>
            <person name="Bellgard M.I."/>
        </authorList>
    </citation>
    <scope>NUCLEOTIDE SEQUENCE</scope>
    <source>
        <tissue evidence="2">Shoot tissue taken approximately 20 cm above the soil surface</tissue>
    </source>
</reference>
<evidence type="ECO:0000313" key="2">
    <source>
        <dbReference type="EMBL" id="JAD52866.1"/>
    </source>
</evidence>
<accession>A0A0A9ANY9</accession>
<keyword evidence="1" id="KW-0732">Signal</keyword>
<sequence>MIAFPALVLWCLVHCAAKHSLLYDSTVLSLKLAHASGEMKSTF</sequence>
<feature type="signal peptide" evidence="1">
    <location>
        <begin position="1"/>
        <end position="17"/>
    </location>
</feature>
<reference evidence="2" key="1">
    <citation type="submission" date="2014-09" db="EMBL/GenBank/DDBJ databases">
        <authorList>
            <person name="Magalhaes I.L.F."/>
            <person name="Oliveira U."/>
            <person name="Santos F.R."/>
            <person name="Vidigal T.H.D.A."/>
            <person name="Brescovit A.D."/>
            <person name="Santos A.J."/>
        </authorList>
    </citation>
    <scope>NUCLEOTIDE SEQUENCE</scope>
    <source>
        <tissue evidence="2">Shoot tissue taken approximately 20 cm above the soil surface</tissue>
    </source>
</reference>
<name>A0A0A9ANY9_ARUDO</name>
<dbReference type="AlphaFoldDB" id="A0A0A9ANY9"/>
<dbReference type="EMBL" id="GBRH01245029">
    <property type="protein sequence ID" value="JAD52866.1"/>
    <property type="molecule type" value="Transcribed_RNA"/>
</dbReference>
<evidence type="ECO:0000256" key="1">
    <source>
        <dbReference type="SAM" id="SignalP"/>
    </source>
</evidence>
<organism evidence="2">
    <name type="scientific">Arundo donax</name>
    <name type="common">Giant reed</name>
    <name type="synonym">Donax arundinaceus</name>
    <dbReference type="NCBI Taxonomy" id="35708"/>
    <lineage>
        <taxon>Eukaryota</taxon>
        <taxon>Viridiplantae</taxon>
        <taxon>Streptophyta</taxon>
        <taxon>Embryophyta</taxon>
        <taxon>Tracheophyta</taxon>
        <taxon>Spermatophyta</taxon>
        <taxon>Magnoliopsida</taxon>
        <taxon>Liliopsida</taxon>
        <taxon>Poales</taxon>
        <taxon>Poaceae</taxon>
        <taxon>PACMAD clade</taxon>
        <taxon>Arundinoideae</taxon>
        <taxon>Arundineae</taxon>
        <taxon>Arundo</taxon>
    </lineage>
</organism>